<dbReference type="AlphaFoldDB" id="A0A538THC6"/>
<feature type="domain" description="DUF2344" evidence="2">
    <location>
        <begin position="149"/>
        <end position="329"/>
    </location>
</feature>
<evidence type="ECO:0000259" key="2">
    <source>
        <dbReference type="Pfam" id="PF10105"/>
    </source>
</evidence>
<evidence type="ECO:0000313" key="4">
    <source>
        <dbReference type="Proteomes" id="UP000316609"/>
    </source>
</evidence>
<dbReference type="InterPro" id="IPR018768">
    <property type="entry name" value="DUF2344"/>
</dbReference>
<feature type="region of interest" description="Disordered" evidence="1">
    <location>
        <begin position="121"/>
        <end position="141"/>
    </location>
</feature>
<dbReference type="Pfam" id="PF10105">
    <property type="entry name" value="DUF2344"/>
    <property type="match status" value="1"/>
</dbReference>
<reference evidence="3 4" key="1">
    <citation type="journal article" date="2019" name="Nat. Microbiol.">
        <title>Mediterranean grassland soil C-N compound turnover is dependent on rainfall and depth, and is mediated by genomically divergent microorganisms.</title>
        <authorList>
            <person name="Diamond S."/>
            <person name="Andeer P.F."/>
            <person name="Li Z."/>
            <person name="Crits-Christoph A."/>
            <person name="Burstein D."/>
            <person name="Anantharaman K."/>
            <person name="Lane K.R."/>
            <person name="Thomas B.C."/>
            <person name="Pan C."/>
            <person name="Northen T.R."/>
            <person name="Banfield J.F."/>
        </authorList>
    </citation>
    <scope>NUCLEOTIDE SEQUENCE [LARGE SCALE GENOMIC DNA]</scope>
    <source>
        <strain evidence="3">WS_8</strain>
    </source>
</reference>
<gene>
    <name evidence="3" type="ORF">E6K78_11035</name>
</gene>
<evidence type="ECO:0000313" key="3">
    <source>
        <dbReference type="EMBL" id="TMQ63032.1"/>
    </source>
</evidence>
<accession>A0A538THC6</accession>
<evidence type="ECO:0000256" key="1">
    <source>
        <dbReference type="SAM" id="MobiDB-lite"/>
    </source>
</evidence>
<proteinExistence type="predicted"/>
<dbReference type="EMBL" id="VBOY01000118">
    <property type="protein sequence ID" value="TMQ63032.1"/>
    <property type="molecule type" value="Genomic_DNA"/>
</dbReference>
<sequence>EAFRRGCRFDAWTEHLKWDTWMEVFSDHGIDPERYLAERSTEAEQPWDVVQSPVTRKFLVREKLRADRAAITDDCRLEDVCFSCGVVECPQRPWVKRPHPALDATAAQAQVRTGNRFGRRKNGVARAPRVSSHANGGRHAPLGVATSTRFRIQFEKGPSMRFTSHLDLMRAWERALRRSELPLAFTQGHHPHLKMSFGPPLPLGYRSRAEVFDLELSRPPAVDLLERLNDVLPEGLRVNGFRPILFKIPSLMSQLDGATYRVRFPATFLEQLGSPPDRLLESLSRGAAELLDRPHVIVRRKNEDQTREFDARPSIVALEASAEEPPAVLEAHLRFTPRAAARPEELLGFLLPACDVRAADIERIALWAEVGERRFGPFELLSGLR</sequence>
<dbReference type="Proteomes" id="UP000316609">
    <property type="component" value="Unassembled WGS sequence"/>
</dbReference>
<feature type="non-terminal residue" evidence="3">
    <location>
        <position position="1"/>
    </location>
</feature>
<protein>
    <submittedName>
        <fullName evidence="3">DUF2344 domain-containing protein</fullName>
    </submittedName>
</protein>
<name>A0A538THC6_UNCEI</name>
<comment type="caution">
    <text evidence="3">The sequence shown here is derived from an EMBL/GenBank/DDBJ whole genome shotgun (WGS) entry which is preliminary data.</text>
</comment>
<organism evidence="3 4">
    <name type="scientific">Eiseniibacteriota bacterium</name>
    <dbReference type="NCBI Taxonomy" id="2212470"/>
    <lineage>
        <taxon>Bacteria</taxon>
        <taxon>Candidatus Eiseniibacteriota</taxon>
    </lineage>
</organism>
<dbReference type="NCBIfam" id="TIGR03936">
    <property type="entry name" value="sam_1_link_chp"/>
    <property type="match status" value="1"/>
</dbReference>